<dbReference type="RefSeq" id="WP_219317435.1">
    <property type="nucleotide sequence ID" value="NZ_JAHWYN010000008.1"/>
</dbReference>
<evidence type="ECO:0000313" key="1">
    <source>
        <dbReference type="EMBL" id="MBW4360951.1"/>
    </source>
</evidence>
<dbReference type="EMBL" id="JAHWYN010000008">
    <property type="protein sequence ID" value="MBW4360951.1"/>
    <property type="molecule type" value="Genomic_DNA"/>
</dbReference>
<proteinExistence type="predicted"/>
<gene>
    <name evidence="1" type="ORF">KZH69_10685</name>
</gene>
<dbReference type="Proteomes" id="UP000812031">
    <property type="component" value="Unassembled WGS sequence"/>
</dbReference>
<evidence type="ECO:0008006" key="3">
    <source>
        <dbReference type="Google" id="ProtNLM"/>
    </source>
</evidence>
<reference evidence="1 2" key="1">
    <citation type="submission" date="2021-07" db="EMBL/GenBank/DDBJ databases">
        <title>Flavobacterium sp. nov. isolated from sediment on the Taihu Lake.</title>
        <authorList>
            <person name="Qu J.-H."/>
        </authorList>
    </citation>
    <scope>NUCLEOTIDE SEQUENCE [LARGE SCALE GENOMIC DNA]</scope>
    <source>
        <strain evidence="1 2">NAS39</strain>
    </source>
</reference>
<comment type="caution">
    <text evidence="1">The sequence shown here is derived from an EMBL/GenBank/DDBJ whole genome shotgun (WGS) entry which is preliminary data.</text>
</comment>
<protein>
    <recommendedName>
        <fullName evidence="3">Thioredoxin domain-containing protein</fullName>
    </recommendedName>
</protein>
<dbReference type="InterPro" id="IPR047698">
    <property type="entry name" value="ArsF-like"/>
</dbReference>
<keyword evidence="2" id="KW-1185">Reference proteome</keyword>
<sequence>MKKYILLPVFLTSILLFVTVIIVAQGKTAVILKSKVPATIEVIQFHSEHRCVTCIKIEELTRETLKSYPTVPFLLVNVDDKKNEKIAMQFEAAGTALFLYNPKSKNKQDISDMAFMNAGDKTKFMKELIKKIEAFQ</sequence>
<organism evidence="1 2">
    <name type="scientific">Flavobacterium taihuense</name>
    <dbReference type="NCBI Taxonomy" id="2857508"/>
    <lineage>
        <taxon>Bacteria</taxon>
        <taxon>Pseudomonadati</taxon>
        <taxon>Bacteroidota</taxon>
        <taxon>Flavobacteriia</taxon>
        <taxon>Flavobacteriales</taxon>
        <taxon>Flavobacteriaceae</taxon>
        <taxon>Flavobacterium</taxon>
    </lineage>
</organism>
<dbReference type="NCBIfam" id="NF040494">
    <property type="entry name" value="nitrored_ArsF"/>
    <property type="match status" value="1"/>
</dbReference>
<name>A0ABS6XW99_9FLAO</name>
<evidence type="ECO:0000313" key="2">
    <source>
        <dbReference type="Proteomes" id="UP000812031"/>
    </source>
</evidence>
<accession>A0ABS6XW99</accession>